<name>A0ABP3KK55_9SPHN</name>
<keyword evidence="3" id="KW-0813">Transport</keyword>
<keyword evidence="9" id="KW-0998">Cell outer membrane</keyword>
<dbReference type="Pfam" id="PF05658">
    <property type="entry name" value="YadA_head"/>
    <property type="match status" value="5"/>
</dbReference>
<accession>A0ABP3KK55</accession>
<dbReference type="Proteomes" id="UP001500713">
    <property type="component" value="Unassembled WGS sequence"/>
</dbReference>
<dbReference type="Gene3D" id="2.60.40.4050">
    <property type="match status" value="1"/>
</dbReference>
<feature type="domain" description="Trimeric autotransporter adhesin YadA-like C-terminal membrane anchor" evidence="10">
    <location>
        <begin position="754"/>
        <end position="813"/>
    </location>
</feature>
<feature type="domain" description="Trimeric autotransporter adhesin YadA-like head" evidence="11">
    <location>
        <begin position="486"/>
        <end position="512"/>
    </location>
</feature>
<feature type="domain" description="Trimeric autotransporter adhesin YadA-like head" evidence="11">
    <location>
        <begin position="63"/>
        <end position="88"/>
    </location>
</feature>
<gene>
    <name evidence="12" type="ORF">GCM10009096_24570</name>
</gene>
<dbReference type="SUPFAM" id="SSF54523">
    <property type="entry name" value="Pili subunits"/>
    <property type="match status" value="1"/>
</dbReference>
<keyword evidence="5" id="KW-0812">Transmembrane</keyword>
<evidence type="ECO:0000313" key="13">
    <source>
        <dbReference type="Proteomes" id="UP001500713"/>
    </source>
</evidence>
<comment type="subcellular location">
    <subcellularLocation>
        <location evidence="2">Cell outer membrane</location>
    </subcellularLocation>
    <subcellularLocation>
        <location evidence="1">Cell surface</location>
    </subcellularLocation>
</comment>
<evidence type="ECO:0000259" key="11">
    <source>
        <dbReference type="Pfam" id="PF05658"/>
    </source>
</evidence>
<dbReference type="Pfam" id="PF03895">
    <property type="entry name" value="YadA_anchor"/>
    <property type="match status" value="1"/>
</dbReference>
<dbReference type="InterPro" id="IPR011049">
    <property type="entry name" value="Serralysin-like_metalloprot_C"/>
</dbReference>
<keyword evidence="8" id="KW-0472">Membrane</keyword>
<protein>
    <recommendedName>
        <fullName evidence="14">Trimeric autotransporter adhesin</fullName>
    </recommendedName>
</protein>
<evidence type="ECO:0000256" key="1">
    <source>
        <dbReference type="ARBA" id="ARBA00004241"/>
    </source>
</evidence>
<sequence>MDAAPSNAGPDAVAGGFGSQANASQATAIGNDALANGSNASAIGYGAQANAANAAAIGSDARANAANATALGFRASATNVGDVALGFGTRTSASTDAGYATATGAPANGIVGIGDRRIQGVAAGAEADEAVNVAQLNAVAQAGATAFGGGAAVDPMTGAFTAPTYTVGAANYDNVGAAITAQDDITTAQGNTTASTFGGTSDYDPTTGVVTGGFTYDATAQTTVQSVFDEIDADITNITNGDVGLVRQAGVPGAGNVAPITVGATTNGTEVLFNNLAGANRRLIGVANGAVTASSNEAVNGSQLFGVTTNIDALVGSGDVLAGTLPSFTTPNGGTADNVTDAFQEVTEQVDTNTTNIANNTTNITNLDNRVTTNETNIANNRTDIDQNRTDIDNLDNRVTVNETNIANNRTDIDTNTTNIANNRTDIDTNTTNIADNRTDIDQNTTNIADNRTDIDSNTTEINNITNGGGIKYFRADNTDQADAIASGENAIAAGQNAQALGTDSAAFGHNASAQGDNTTAVGAGATAFASTALGAGSAAAGGGTAVGDNARAGVDANNMPDGTNNNNAFGNDSVATGGNATALGYNSQATGENSTAVGNGAQATYANSTAVGAGAQTRMVDQVVLGTATSTVTAQGVLQNGDVTSDRIVSINAEGDMRSVTVADITEQVAGNITVVGGSDTNVNGPNVINIRDGSITSVDIADGAINTRNIADGAVTYNKLGADVRNRFNELNDRDNRNTAGVALATAIANIPQLSQEGKFSIGGAFGAFNGEGGWAFGANGRFSENVVGRTSVGITSQGDVAVGAGIAMEF</sequence>
<keyword evidence="7" id="KW-0653">Protein transport</keyword>
<dbReference type="EMBL" id="BAAAEM010000003">
    <property type="protein sequence ID" value="GAA0481486.1"/>
    <property type="molecule type" value="Genomic_DNA"/>
</dbReference>
<organism evidence="12 13">
    <name type="scientific">Parasphingorhabdus litoris</name>
    <dbReference type="NCBI Taxonomy" id="394733"/>
    <lineage>
        <taxon>Bacteria</taxon>
        <taxon>Pseudomonadati</taxon>
        <taxon>Pseudomonadota</taxon>
        <taxon>Alphaproteobacteria</taxon>
        <taxon>Sphingomonadales</taxon>
        <taxon>Sphingomonadaceae</taxon>
        <taxon>Parasphingorhabdus</taxon>
    </lineage>
</organism>
<dbReference type="InterPro" id="IPR045584">
    <property type="entry name" value="Pilin-like"/>
</dbReference>
<dbReference type="Gene3D" id="1.20.5.340">
    <property type="match status" value="1"/>
</dbReference>
<feature type="domain" description="Trimeric autotransporter adhesin YadA-like head" evidence="11">
    <location>
        <begin position="590"/>
        <end position="616"/>
    </location>
</feature>
<evidence type="ECO:0000259" key="10">
    <source>
        <dbReference type="Pfam" id="PF03895"/>
    </source>
</evidence>
<feature type="domain" description="Trimeric autotransporter adhesin YadA-like head" evidence="11">
    <location>
        <begin position="35"/>
        <end position="61"/>
    </location>
</feature>
<dbReference type="Gene3D" id="2.150.10.10">
    <property type="entry name" value="Serralysin-like metalloprotease, C-terminal"/>
    <property type="match status" value="3"/>
</dbReference>
<evidence type="ECO:0000313" key="12">
    <source>
        <dbReference type="EMBL" id="GAA0481486.1"/>
    </source>
</evidence>
<dbReference type="SUPFAM" id="SSF101967">
    <property type="entry name" value="Adhesin YadA, collagen-binding domain"/>
    <property type="match status" value="2"/>
</dbReference>
<evidence type="ECO:0000256" key="4">
    <source>
        <dbReference type="ARBA" id="ARBA00022452"/>
    </source>
</evidence>
<keyword evidence="13" id="KW-1185">Reference proteome</keyword>
<feature type="domain" description="Trimeric autotransporter adhesin YadA-like head" evidence="11">
    <location>
        <begin position="569"/>
        <end position="588"/>
    </location>
</feature>
<keyword evidence="4" id="KW-1134">Transmembrane beta strand</keyword>
<proteinExistence type="predicted"/>
<evidence type="ECO:0000256" key="3">
    <source>
        <dbReference type="ARBA" id="ARBA00022448"/>
    </source>
</evidence>
<dbReference type="InterPro" id="IPR008640">
    <property type="entry name" value="Adhesin_Head_dom"/>
</dbReference>
<evidence type="ECO:0000256" key="6">
    <source>
        <dbReference type="ARBA" id="ARBA00022729"/>
    </source>
</evidence>
<evidence type="ECO:0000256" key="8">
    <source>
        <dbReference type="ARBA" id="ARBA00023136"/>
    </source>
</evidence>
<comment type="caution">
    <text evidence="12">The sequence shown here is derived from an EMBL/GenBank/DDBJ whole genome shotgun (WGS) entry which is preliminary data.</text>
</comment>
<evidence type="ECO:0008006" key="14">
    <source>
        <dbReference type="Google" id="ProtNLM"/>
    </source>
</evidence>
<evidence type="ECO:0000256" key="9">
    <source>
        <dbReference type="ARBA" id="ARBA00023237"/>
    </source>
</evidence>
<dbReference type="Gene3D" id="3.30.1300.30">
    <property type="entry name" value="GSPII I/J protein-like"/>
    <property type="match status" value="1"/>
</dbReference>
<dbReference type="InterPro" id="IPR005594">
    <property type="entry name" value="YadA_C"/>
</dbReference>
<evidence type="ECO:0000256" key="5">
    <source>
        <dbReference type="ARBA" id="ARBA00022692"/>
    </source>
</evidence>
<keyword evidence="6" id="KW-0732">Signal</keyword>
<evidence type="ECO:0000256" key="2">
    <source>
        <dbReference type="ARBA" id="ARBA00004442"/>
    </source>
</evidence>
<dbReference type="CDD" id="cd12820">
    <property type="entry name" value="LbR_YadA-like"/>
    <property type="match status" value="1"/>
</dbReference>
<reference evidence="13" key="1">
    <citation type="journal article" date="2019" name="Int. J. Syst. Evol. Microbiol.">
        <title>The Global Catalogue of Microorganisms (GCM) 10K type strain sequencing project: providing services to taxonomists for standard genome sequencing and annotation.</title>
        <authorList>
            <consortium name="The Broad Institute Genomics Platform"/>
            <consortium name="The Broad Institute Genome Sequencing Center for Infectious Disease"/>
            <person name="Wu L."/>
            <person name="Ma J."/>
        </authorList>
    </citation>
    <scope>NUCLEOTIDE SEQUENCE [LARGE SCALE GENOMIC DNA]</scope>
    <source>
        <strain evidence="13">JCM 14162</strain>
    </source>
</reference>
<evidence type="ECO:0000256" key="7">
    <source>
        <dbReference type="ARBA" id="ARBA00022927"/>
    </source>
</evidence>